<evidence type="ECO:0000256" key="1">
    <source>
        <dbReference type="SAM" id="MobiDB-lite"/>
    </source>
</evidence>
<dbReference type="EMBL" id="CAJVQB010014243">
    <property type="protein sequence ID" value="CAG8767226.1"/>
    <property type="molecule type" value="Genomic_DNA"/>
</dbReference>
<sequence>MTRTKSEVISVLVRYSTSMLGNILKWDICEELKTIGLKEVECFTGACIEYIHTGIESSSWPTILIVERSFLLVMDVPAERRDEFLSLQLISDLSTVNSNNTPVSSEDKTIDDFLDQKEKERVSNMIREKNRKKKLQCELTKNRSQNLISVISISPEQNHVNKKEKCQEISIMNPDDRQKNFSNRNIEHLSESKSTNYNDYISEEPDEIEPTNRQYIEQGLIEELLMTSVEPLQETVMQNNDQTSAEVSIPNESQVSDPSDSKPSQGNNQDLEISEIQPENKVSDLSFSEQYEEKGPIMFEVKPNSELIIKSVLEQLPNLKFRNSFRGIDNYSFVSPQPWSSPCPICNEKHGNYGLYGEWYCENGNQLPYDPELAKLYSQDKLQYCLTCNTSSNKFKFVIVAT</sequence>
<evidence type="ECO:0000313" key="3">
    <source>
        <dbReference type="Proteomes" id="UP000789901"/>
    </source>
</evidence>
<protein>
    <submittedName>
        <fullName evidence="2">45251_t:CDS:1</fullName>
    </submittedName>
</protein>
<evidence type="ECO:0000313" key="2">
    <source>
        <dbReference type="EMBL" id="CAG8767226.1"/>
    </source>
</evidence>
<feature type="region of interest" description="Disordered" evidence="1">
    <location>
        <begin position="241"/>
        <end position="283"/>
    </location>
</feature>
<proteinExistence type="predicted"/>
<name>A0ABN7VFH7_GIGMA</name>
<organism evidence="2 3">
    <name type="scientific">Gigaspora margarita</name>
    <dbReference type="NCBI Taxonomy" id="4874"/>
    <lineage>
        <taxon>Eukaryota</taxon>
        <taxon>Fungi</taxon>
        <taxon>Fungi incertae sedis</taxon>
        <taxon>Mucoromycota</taxon>
        <taxon>Glomeromycotina</taxon>
        <taxon>Glomeromycetes</taxon>
        <taxon>Diversisporales</taxon>
        <taxon>Gigasporaceae</taxon>
        <taxon>Gigaspora</taxon>
    </lineage>
</organism>
<dbReference type="Proteomes" id="UP000789901">
    <property type="component" value="Unassembled WGS sequence"/>
</dbReference>
<feature type="compositionally biased region" description="Polar residues" evidence="1">
    <location>
        <begin position="241"/>
        <end position="271"/>
    </location>
</feature>
<accession>A0ABN7VFH7</accession>
<keyword evidence="3" id="KW-1185">Reference proteome</keyword>
<reference evidence="2 3" key="1">
    <citation type="submission" date="2021-06" db="EMBL/GenBank/DDBJ databases">
        <authorList>
            <person name="Kallberg Y."/>
            <person name="Tangrot J."/>
            <person name="Rosling A."/>
        </authorList>
    </citation>
    <scope>NUCLEOTIDE SEQUENCE [LARGE SCALE GENOMIC DNA]</scope>
    <source>
        <strain evidence="2 3">120-4 pot B 10/14</strain>
    </source>
</reference>
<comment type="caution">
    <text evidence="2">The sequence shown here is derived from an EMBL/GenBank/DDBJ whole genome shotgun (WGS) entry which is preliminary data.</text>
</comment>
<gene>
    <name evidence="2" type="ORF">GMARGA_LOCUS18128</name>
</gene>